<dbReference type="AlphaFoldDB" id="A0A6A5T6N3"/>
<keyword evidence="1" id="KW-0732">Signal</keyword>
<evidence type="ECO:0000313" key="2">
    <source>
        <dbReference type="EMBL" id="KAF1948221.1"/>
    </source>
</evidence>
<dbReference type="EMBL" id="ML977069">
    <property type="protein sequence ID" value="KAF1948221.1"/>
    <property type="molecule type" value="Genomic_DNA"/>
</dbReference>
<dbReference type="EMBL" id="ML977068">
    <property type="protein sequence ID" value="KAF1948230.1"/>
    <property type="molecule type" value="Genomic_DNA"/>
</dbReference>
<dbReference type="OrthoDB" id="3792848at2759"/>
<accession>A0A6A5T6N3</accession>
<evidence type="ECO:0000256" key="1">
    <source>
        <dbReference type="SAM" id="SignalP"/>
    </source>
</evidence>
<feature type="signal peptide" evidence="1">
    <location>
        <begin position="1"/>
        <end position="20"/>
    </location>
</feature>
<proteinExistence type="predicted"/>
<sequence length="176" mass="19170">MKFSPLSTLLAFGLARHASSSPTPAPRANNAAPLNYSAFADWLQVQPPTTVPPNMGRYAYETTIDGVCHEFLTVNWNCLYNITVTGPNMAASLRNFTAGPTGGRIPYFDVETGYDWHGNMWAYVLECSNWYPKSACGMVICCDKKNNAGFYSDPNSECPQGTVEDSSCSTTGNAKL</sequence>
<evidence type="ECO:0000313" key="3">
    <source>
        <dbReference type="EMBL" id="KAF1948230.1"/>
    </source>
</evidence>
<name>A0A6A5T6N3_9PLEO</name>
<keyword evidence="4" id="KW-1185">Reference proteome</keyword>
<dbReference type="Proteomes" id="UP000800035">
    <property type="component" value="Unassembled WGS sequence"/>
</dbReference>
<reference evidence="2" key="1">
    <citation type="journal article" date="2020" name="Stud. Mycol.">
        <title>101 Dothideomycetes genomes: a test case for predicting lifestyles and emergence of pathogens.</title>
        <authorList>
            <person name="Haridas S."/>
            <person name="Albert R."/>
            <person name="Binder M."/>
            <person name="Bloem J."/>
            <person name="Labutti K."/>
            <person name="Salamov A."/>
            <person name="Andreopoulos B."/>
            <person name="Baker S."/>
            <person name="Barry K."/>
            <person name="Bills G."/>
            <person name="Bluhm B."/>
            <person name="Cannon C."/>
            <person name="Castanera R."/>
            <person name="Culley D."/>
            <person name="Daum C."/>
            <person name="Ezra D."/>
            <person name="Gonzalez J."/>
            <person name="Henrissat B."/>
            <person name="Kuo A."/>
            <person name="Liang C."/>
            <person name="Lipzen A."/>
            <person name="Lutzoni F."/>
            <person name="Magnuson J."/>
            <person name="Mondo S."/>
            <person name="Nolan M."/>
            <person name="Ohm R."/>
            <person name="Pangilinan J."/>
            <person name="Park H.-J."/>
            <person name="Ramirez L."/>
            <person name="Alfaro M."/>
            <person name="Sun H."/>
            <person name="Tritt A."/>
            <person name="Yoshinaga Y."/>
            <person name="Zwiers L.-H."/>
            <person name="Turgeon B."/>
            <person name="Goodwin S."/>
            <person name="Spatafora J."/>
            <person name="Crous P."/>
            <person name="Grigoriev I."/>
        </authorList>
    </citation>
    <scope>NUCLEOTIDE SEQUENCE</scope>
    <source>
        <strain evidence="2">CBS 675.92</strain>
    </source>
</reference>
<gene>
    <name evidence="3" type="ORF">CC80DRAFT_511507</name>
    <name evidence="2" type="ORF">CC80DRAFT_556563</name>
</gene>
<protein>
    <submittedName>
        <fullName evidence="2">Uncharacterized protein</fullName>
    </submittedName>
</protein>
<feature type="chain" id="PRO_5040606902" evidence="1">
    <location>
        <begin position="21"/>
        <end position="176"/>
    </location>
</feature>
<evidence type="ECO:0000313" key="4">
    <source>
        <dbReference type="Proteomes" id="UP000800035"/>
    </source>
</evidence>
<organism evidence="2 4">
    <name type="scientific">Byssothecium circinans</name>
    <dbReference type="NCBI Taxonomy" id="147558"/>
    <lineage>
        <taxon>Eukaryota</taxon>
        <taxon>Fungi</taxon>
        <taxon>Dikarya</taxon>
        <taxon>Ascomycota</taxon>
        <taxon>Pezizomycotina</taxon>
        <taxon>Dothideomycetes</taxon>
        <taxon>Pleosporomycetidae</taxon>
        <taxon>Pleosporales</taxon>
        <taxon>Massarineae</taxon>
        <taxon>Massarinaceae</taxon>
        <taxon>Byssothecium</taxon>
    </lineage>
</organism>